<accession>A0AAD8L3C3</accession>
<evidence type="ECO:0000259" key="3">
    <source>
        <dbReference type="PROSITE" id="PS50089"/>
    </source>
</evidence>
<dbReference type="GO" id="GO:0008270">
    <property type="term" value="F:zinc ion binding"/>
    <property type="evidence" value="ECO:0007669"/>
    <property type="project" value="UniProtKB-KW"/>
</dbReference>
<reference evidence="4" key="1">
    <citation type="journal article" date="2023" name="bioRxiv">
        <title>Improved chromosome-level genome assembly for marigold (Tagetes erecta).</title>
        <authorList>
            <person name="Jiang F."/>
            <person name="Yuan L."/>
            <person name="Wang S."/>
            <person name="Wang H."/>
            <person name="Xu D."/>
            <person name="Wang A."/>
            <person name="Fan W."/>
        </authorList>
    </citation>
    <scope>NUCLEOTIDE SEQUENCE</scope>
    <source>
        <strain evidence="4">WSJ</strain>
        <tissue evidence="4">Leaf</tissue>
    </source>
</reference>
<dbReference type="InterPro" id="IPR013083">
    <property type="entry name" value="Znf_RING/FYVE/PHD"/>
</dbReference>
<feature type="compositionally biased region" description="Basic and acidic residues" evidence="2">
    <location>
        <begin position="61"/>
        <end position="77"/>
    </location>
</feature>
<feature type="compositionally biased region" description="Basic and acidic residues" evidence="2">
    <location>
        <begin position="26"/>
        <end position="43"/>
    </location>
</feature>
<dbReference type="PANTHER" id="PTHR31150">
    <property type="entry name" value="EXPRESSED PROTEIN"/>
    <property type="match status" value="1"/>
</dbReference>
<dbReference type="AlphaFoldDB" id="A0AAD8L3C3"/>
<dbReference type="PROSITE" id="PS50089">
    <property type="entry name" value="ZF_RING_2"/>
    <property type="match status" value="1"/>
</dbReference>
<evidence type="ECO:0000256" key="2">
    <source>
        <dbReference type="SAM" id="MobiDB-lite"/>
    </source>
</evidence>
<dbReference type="PANTHER" id="PTHR31150:SF6">
    <property type="entry name" value="ZINC ION BINDING PROTEIN"/>
    <property type="match status" value="1"/>
</dbReference>
<evidence type="ECO:0000256" key="1">
    <source>
        <dbReference type="PROSITE-ProRule" id="PRU00175"/>
    </source>
</evidence>
<name>A0AAD8L3C3_TARER</name>
<feature type="domain" description="RING-type" evidence="3">
    <location>
        <begin position="232"/>
        <end position="305"/>
    </location>
</feature>
<sequence>MCKSNYQNPSIDPPCVLLSIANMEKSVGKSCKDQQRGKDDPLKKKMRSAVASSKVGASRCTSRDKSVGLGDRLDKSQRQSNPTQVSKLPRVPVMKRKLQKSGGVGPSPKVPSVYNLRSKSQTAEHAPSYSLRSKVQKTDDQNASTMIQTRKMPKKDGSKDSLVTIQKRGILNSSSKPVKKIETTKHSTASLAGLDKTNHPSTSQHELFLRVPIYRIRWKDKDVENGPLGQNCTLCNKDLSGAMEDDDSEYDDDFQYDVDDDDGDDLNPPLLPAVDILSCGHVYHTDCLQEVTPKEQSSDPQCILCCKMS</sequence>
<keyword evidence="5" id="KW-1185">Reference proteome</keyword>
<protein>
    <recommendedName>
        <fullName evidence="3">RING-type domain-containing protein</fullName>
    </recommendedName>
</protein>
<keyword evidence="1" id="KW-0863">Zinc-finger</keyword>
<gene>
    <name evidence="4" type="ORF">QVD17_00509</name>
</gene>
<keyword evidence="1" id="KW-0862">Zinc</keyword>
<dbReference type="EMBL" id="JAUHHV010000001">
    <property type="protein sequence ID" value="KAK1434759.1"/>
    <property type="molecule type" value="Genomic_DNA"/>
</dbReference>
<evidence type="ECO:0000313" key="5">
    <source>
        <dbReference type="Proteomes" id="UP001229421"/>
    </source>
</evidence>
<keyword evidence="1" id="KW-0479">Metal-binding</keyword>
<dbReference type="InterPro" id="IPR001841">
    <property type="entry name" value="Znf_RING"/>
</dbReference>
<organism evidence="4 5">
    <name type="scientific">Tagetes erecta</name>
    <name type="common">African marigold</name>
    <dbReference type="NCBI Taxonomy" id="13708"/>
    <lineage>
        <taxon>Eukaryota</taxon>
        <taxon>Viridiplantae</taxon>
        <taxon>Streptophyta</taxon>
        <taxon>Embryophyta</taxon>
        <taxon>Tracheophyta</taxon>
        <taxon>Spermatophyta</taxon>
        <taxon>Magnoliopsida</taxon>
        <taxon>eudicotyledons</taxon>
        <taxon>Gunneridae</taxon>
        <taxon>Pentapetalae</taxon>
        <taxon>asterids</taxon>
        <taxon>campanulids</taxon>
        <taxon>Asterales</taxon>
        <taxon>Asteraceae</taxon>
        <taxon>Asteroideae</taxon>
        <taxon>Heliantheae alliance</taxon>
        <taxon>Tageteae</taxon>
        <taxon>Tagetes</taxon>
    </lineage>
</organism>
<feature type="region of interest" description="Disordered" evidence="2">
    <location>
        <begin position="26"/>
        <end position="141"/>
    </location>
</feature>
<proteinExistence type="predicted"/>
<comment type="caution">
    <text evidence="4">The sequence shown here is derived from an EMBL/GenBank/DDBJ whole genome shotgun (WGS) entry which is preliminary data.</text>
</comment>
<dbReference type="Proteomes" id="UP001229421">
    <property type="component" value="Unassembled WGS sequence"/>
</dbReference>
<evidence type="ECO:0000313" key="4">
    <source>
        <dbReference type="EMBL" id="KAK1434759.1"/>
    </source>
</evidence>
<dbReference type="Gene3D" id="3.30.40.10">
    <property type="entry name" value="Zinc/RING finger domain, C3HC4 (zinc finger)"/>
    <property type="match status" value="1"/>
</dbReference>